<evidence type="ECO:0000313" key="3">
    <source>
        <dbReference type="Proteomes" id="UP000249390"/>
    </source>
</evidence>
<feature type="compositionally biased region" description="Basic residues" evidence="1">
    <location>
        <begin position="49"/>
        <end position="62"/>
    </location>
</feature>
<feature type="region of interest" description="Disordered" evidence="1">
    <location>
        <begin position="36"/>
        <end position="85"/>
    </location>
</feature>
<evidence type="ECO:0000256" key="1">
    <source>
        <dbReference type="SAM" id="MobiDB-lite"/>
    </source>
</evidence>
<organism evidence="2 3">
    <name type="scientific">Cuscuta australis</name>
    <dbReference type="NCBI Taxonomy" id="267555"/>
    <lineage>
        <taxon>Eukaryota</taxon>
        <taxon>Viridiplantae</taxon>
        <taxon>Streptophyta</taxon>
        <taxon>Embryophyta</taxon>
        <taxon>Tracheophyta</taxon>
        <taxon>Spermatophyta</taxon>
        <taxon>Magnoliopsida</taxon>
        <taxon>eudicotyledons</taxon>
        <taxon>Gunneridae</taxon>
        <taxon>Pentapetalae</taxon>
        <taxon>asterids</taxon>
        <taxon>lamiids</taxon>
        <taxon>Solanales</taxon>
        <taxon>Convolvulaceae</taxon>
        <taxon>Cuscuteae</taxon>
        <taxon>Cuscuta</taxon>
        <taxon>Cuscuta subgen. Grammica</taxon>
        <taxon>Cuscuta sect. Cleistogrammica</taxon>
    </lineage>
</organism>
<reference evidence="2 3" key="1">
    <citation type="submission" date="2018-06" db="EMBL/GenBank/DDBJ databases">
        <title>The Genome of Cuscuta australis (Dodder) Provides Insight into the Evolution of Plant Parasitism.</title>
        <authorList>
            <person name="Liu H."/>
        </authorList>
    </citation>
    <scope>NUCLEOTIDE SEQUENCE [LARGE SCALE GENOMIC DNA]</scope>
    <source>
        <strain evidence="3">cv. Yunnan</strain>
        <tissue evidence="2">Vines</tissue>
    </source>
</reference>
<name>A0A328CW18_9ASTE</name>
<keyword evidence="3" id="KW-1185">Reference proteome</keyword>
<sequence length="85" mass="9742">MQKSLLYLDMATKIESLCYFRLQIDCKSSIQMGGSGNIAGNRDGGKIPAKSRGKVRKIRRRGERGERERRRCVERKKDGERGARK</sequence>
<feature type="compositionally biased region" description="Basic and acidic residues" evidence="1">
    <location>
        <begin position="63"/>
        <end position="85"/>
    </location>
</feature>
<comment type="caution">
    <text evidence="2">The sequence shown here is derived from an EMBL/GenBank/DDBJ whole genome shotgun (WGS) entry which is preliminary data.</text>
</comment>
<evidence type="ECO:0000313" key="2">
    <source>
        <dbReference type="EMBL" id="RAL37597.1"/>
    </source>
</evidence>
<dbReference type="AlphaFoldDB" id="A0A328CW18"/>
<dbReference type="EMBL" id="NQVE01000215">
    <property type="protein sequence ID" value="RAL37597.1"/>
    <property type="molecule type" value="Genomic_DNA"/>
</dbReference>
<protein>
    <submittedName>
        <fullName evidence="2">Uncharacterized protein</fullName>
    </submittedName>
</protein>
<dbReference type="Proteomes" id="UP000249390">
    <property type="component" value="Unassembled WGS sequence"/>
</dbReference>
<gene>
    <name evidence="2" type="ORF">DM860_000291</name>
</gene>
<accession>A0A328CW18</accession>
<proteinExistence type="predicted"/>